<feature type="transmembrane region" description="Helical" evidence="1">
    <location>
        <begin position="12"/>
        <end position="33"/>
    </location>
</feature>
<keyword evidence="1" id="KW-1133">Transmembrane helix</keyword>
<name>E1ZNJ3_CHLVA</name>
<keyword evidence="1" id="KW-0472">Membrane</keyword>
<keyword evidence="3" id="KW-1185">Reference proteome</keyword>
<organism evidence="3">
    <name type="scientific">Chlorella variabilis</name>
    <name type="common">Green alga</name>
    <dbReference type="NCBI Taxonomy" id="554065"/>
    <lineage>
        <taxon>Eukaryota</taxon>
        <taxon>Viridiplantae</taxon>
        <taxon>Chlorophyta</taxon>
        <taxon>core chlorophytes</taxon>
        <taxon>Trebouxiophyceae</taxon>
        <taxon>Chlorellales</taxon>
        <taxon>Chlorellaceae</taxon>
        <taxon>Chlorella clade</taxon>
        <taxon>Chlorella</taxon>
    </lineage>
</organism>
<proteinExistence type="predicted"/>
<reference evidence="2 3" key="1">
    <citation type="journal article" date="2010" name="Plant Cell">
        <title>The Chlorella variabilis NC64A genome reveals adaptation to photosymbiosis, coevolution with viruses, and cryptic sex.</title>
        <authorList>
            <person name="Blanc G."/>
            <person name="Duncan G."/>
            <person name="Agarkova I."/>
            <person name="Borodovsky M."/>
            <person name="Gurnon J."/>
            <person name="Kuo A."/>
            <person name="Lindquist E."/>
            <person name="Lucas S."/>
            <person name="Pangilinan J."/>
            <person name="Polle J."/>
            <person name="Salamov A."/>
            <person name="Terry A."/>
            <person name="Yamada T."/>
            <person name="Dunigan D.D."/>
            <person name="Grigoriev I.V."/>
            <person name="Claverie J.M."/>
            <person name="Van Etten J.L."/>
        </authorList>
    </citation>
    <scope>NUCLEOTIDE SEQUENCE [LARGE SCALE GENOMIC DNA]</scope>
    <source>
        <strain evidence="2 3">NC64A</strain>
    </source>
</reference>
<dbReference type="AlphaFoldDB" id="E1ZNJ3"/>
<evidence type="ECO:0000313" key="3">
    <source>
        <dbReference type="Proteomes" id="UP000008141"/>
    </source>
</evidence>
<sequence length="132" mass="14139">MGLSPRCRSPWAGVSALLYGASLVLVWSSCTLVRLNPGRRALKGARCGAFDEPCEEDSECCRVCYQGFCGCLPNGDFCNEHDDCCSRLCMSSDGIGPKWCMCIPENLGCTADAECCVYLGLKCQGGICVKTA</sequence>
<dbReference type="RefSeq" id="XP_005844795.1">
    <property type="nucleotide sequence ID" value="XM_005844733.1"/>
</dbReference>
<keyword evidence="1" id="KW-0812">Transmembrane</keyword>
<dbReference type="InParanoid" id="E1ZNJ3"/>
<dbReference type="EMBL" id="GL433855">
    <property type="protein sequence ID" value="EFN52693.1"/>
    <property type="molecule type" value="Genomic_DNA"/>
</dbReference>
<dbReference type="PROSITE" id="PS51257">
    <property type="entry name" value="PROKAR_LIPOPROTEIN"/>
    <property type="match status" value="1"/>
</dbReference>
<dbReference type="KEGG" id="cvr:CHLNCDRAFT_54346"/>
<dbReference type="GeneID" id="17352002"/>
<dbReference type="Proteomes" id="UP000008141">
    <property type="component" value="Unassembled WGS sequence"/>
</dbReference>
<accession>E1ZNJ3</accession>
<protein>
    <submittedName>
        <fullName evidence="2">Uncharacterized protein</fullName>
    </submittedName>
</protein>
<evidence type="ECO:0000256" key="1">
    <source>
        <dbReference type="SAM" id="Phobius"/>
    </source>
</evidence>
<gene>
    <name evidence="2" type="ORF">CHLNCDRAFT_54346</name>
</gene>
<evidence type="ECO:0000313" key="2">
    <source>
        <dbReference type="EMBL" id="EFN52693.1"/>
    </source>
</evidence>